<keyword evidence="1" id="KW-0472">Membrane</keyword>
<keyword evidence="1" id="KW-1133">Transmembrane helix</keyword>
<dbReference type="GeneID" id="108864872"/>
<gene>
    <name evidence="4" type="primary">LOC108864872</name>
</gene>
<keyword evidence="1" id="KW-0812">Transmembrane</keyword>
<evidence type="ECO:0000256" key="1">
    <source>
        <dbReference type="SAM" id="Phobius"/>
    </source>
</evidence>
<keyword evidence="2" id="KW-0732">Signal</keyword>
<sequence>MHTKRLLCLLAFFAAAAQSGLGKRRGGNVGALFAAGLGGSALGLSYGVLLAGQGRGHHGDHHHIYNYGQGGGGGGNEVQIITAGPYSNGYGGYLGGYGYGVPYAG</sequence>
<evidence type="ECO:0000313" key="4">
    <source>
        <dbReference type="RefSeq" id="XP_018496770.1"/>
    </source>
</evidence>
<feature type="chain" id="PRO_5042465432" evidence="2">
    <location>
        <begin position="23"/>
        <end position="105"/>
    </location>
</feature>
<evidence type="ECO:0000256" key="2">
    <source>
        <dbReference type="SAM" id="SignalP"/>
    </source>
</evidence>
<dbReference type="AlphaFoldDB" id="A0AAJ7PAR8"/>
<organism evidence="3 4">
    <name type="scientific">Galendromus occidentalis</name>
    <name type="common">western predatory mite</name>
    <dbReference type="NCBI Taxonomy" id="34638"/>
    <lineage>
        <taxon>Eukaryota</taxon>
        <taxon>Metazoa</taxon>
        <taxon>Ecdysozoa</taxon>
        <taxon>Arthropoda</taxon>
        <taxon>Chelicerata</taxon>
        <taxon>Arachnida</taxon>
        <taxon>Acari</taxon>
        <taxon>Parasitiformes</taxon>
        <taxon>Mesostigmata</taxon>
        <taxon>Gamasina</taxon>
        <taxon>Phytoseioidea</taxon>
        <taxon>Phytoseiidae</taxon>
        <taxon>Typhlodrominae</taxon>
        <taxon>Galendromus</taxon>
    </lineage>
</organism>
<dbReference type="KEGG" id="goe:108864872"/>
<proteinExistence type="predicted"/>
<protein>
    <submittedName>
        <fullName evidence="4">Glycine-rich RNA-binding protein 10-like</fullName>
    </submittedName>
</protein>
<feature type="transmembrane region" description="Helical" evidence="1">
    <location>
        <begin position="32"/>
        <end position="52"/>
    </location>
</feature>
<reference evidence="4" key="1">
    <citation type="submission" date="2025-08" db="UniProtKB">
        <authorList>
            <consortium name="RefSeq"/>
        </authorList>
    </citation>
    <scope>IDENTIFICATION</scope>
</reference>
<keyword evidence="3" id="KW-1185">Reference proteome</keyword>
<dbReference type="Proteomes" id="UP000694867">
    <property type="component" value="Unplaced"/>
</dbReference>
<evidence type="ECO:0000313" key="3">
    <source>
        <dbReference type="Proteomes" id="UP000694867"/>
    </source>
</evidence>
<name>A0AAJ7PAR8_9ACAR</name>
<feature type="signal peptide" evidence="2">
    <location>
        <begin position="1"/>
        <end position="22"/>
    </location>
</feature>
<accession>A0AAJ7PAR8</accession>
<dbReference type="RefSeq" id="XP_018496770.1">
    <property type="nucleotide sequence ID" value="XM_018641254.1"/>
</dbReference>